<dbReference type="InterPro" id="IPR011042">
    <property type="entry name" value="6-blade_b-propeller_TolB-like"/>
</dbReference>
<proteinExistence type="predicted"/>
<feature type="domain" description="Teneurin 1-4-like FN-plug" evidence="4">
    <location>
        <begin position="5"/>
        <end position="86"/>
    </location>
</feature>
<dbReference type="EMBL" id="KB096785">
    <property type="protein sequence ID" value="ESO01395.1"/>
    <property type="molecule type" value="Genomic_DNA"/>
</dbReference>
<evidence type="ECO:0000313" key="7">
    <source>
        <dbReference type="EnsemblMetazoa" id="HelroP81946"/>
    </source>
</evidence>
<dbReference type="Gene3D" id="2.120.10.30">
    <property type="entry name" value="TolB, C-terminal domain"/>
    <property type="match status" value="1"/>
</dbReference>
<organism evidence="7 8">
    <name type="scientific">Helobdella robusta</name>
    <name type="common">Californian leech</name>
    <dbReference type="NCBI Taxonomy" id="6412"/>
    <lineage>
        <taxon>Eukaryota</taxon>
        <taxon>Metazoa</taxon>
        <taxon>Spiralia</taxon>
        <taxon>Lophotrochozoa</taxon>
        <taxon>Annelida</taxon>
        <taxon>Clitellata</taxon>
        <taxon>Hirudinea</taxon>
        <taxon>Rhynchobdellida</taxon>
        <taxon>Glossiphoniidae</taxon>
        <taxon>Helobdella</taxon>
    </lineage>
</organism>
<dbReference type="CTD" id="20216006"/>
<keyword evidence="8" id="KW-1185">Reference proteome</keyword>
<dbReference type="InterPro" id="IPR057627">
    <property type="entry name" value="FN-plug_TEN1-4"/>
</dbReference>
<dbReference type="Pfam" id="PF25021">
    <property type="entry name" value="TEN_NHL"/>
    <property type="match status" value="1"/>
</dbReference>
<dbReference type="OMA" id="CDIANTT"/>
<gene>
    <name evidence="7" type="primary">20216006</name>
    <name evidence="6" type="ORF">HELRODRAFT_81946</name>
</gene>
<keyword evidence="2" id="KW-0677">Repeat</keyword>
<dbReference type="InParanoid" id="T1G4K8"/>
<dbReference type="AlphaFoldDB" id="T1G4K8"/>
<evidence type="ECO:0000259" key="5">
    <source>
        <dbReference type="Pfam" id="PF25021"/>
    </source>
</evidence>
<dbReference type="OrthoDB" id="442731at2759"/>
<dbReference type="Proteomes" id="UP000015101">
    <property type="component" value="Unassembled WGS sequence"/>
</dbReference>
<protein>
    <submittedName>
        <fullName evidence="6 7">Uncharacterized protein</fullName>
    </submittedName>
</protein>
<keyword evidence="3" id="KW-1015">Disulfide bond</keyword>
<dbReference type="EnsemblMetazoa" id="HelroT81946">
    <property type="protein sequence ID" value="HelroP81946"/>
    <property type="gene ID" value="HelroG81946"/>
</dbReference>
<dbReference type="Pfam" id="PF24329">
    <property type="entry name" value="FN-plug_TEN1-4"/>
    <property type="match status" value="1"/>
</dbReference>
<dbReference type="PANTHER" id="PTHR11219">
    <property type="entry name" value="TENEURIN AND N-ACETYLGLUCOSAMINE-1-PHOSPHODIESTER ALPHA-N-ACETYLGLUCOSAMINIDASE"/>
    <property type="match status" value="1"/>
</dbReference>
<feature type="domain" description="Teneurin NHL" evidence="5">
    <location>
        <begin position="134"/>
        <end position="365"/>
    </location>
</feature>
<dbReference type="PANTHER" id="PTHR11219:SF69">
    <property type="entry name" value="TENEURIN-A"/>
    <property type="match status" value="1"/>
</dbReference>
<dbReference type="RefSeq" id="XP_009020631.1">
    <property type="nucleotide sequence ID" value="XM_009022383.1"/>
</dbReference>
<evidence type="ECO:0000256" key="2">
    <source>
        <dbReference type="ARBA" id="ARBA00022737"/>
    </source>
</evidence>
<accession>T1G4K8</accession>
<dbReference type="KEGG" id="hro:HELRODRAFT_81946"/>
<sequence length="375" mass="42480">GYSHVIHVHMTGKVVPSHLIFVRLHIQIEGVDHERIFESDRMLRYVFAWEPKNVYKQTVFGIVDAVVLIGYEYRNCGRIFWEKRTVRMSGSEMSSSGMGLFNLHMHHAYNYRDGILHKGDGSIMYLKGLLYQLNTVVGTGKTRRPDCNDCSGDVHNAKLFAPVSLASARDGSLVIGDYNFIRLFNANRDAINNILQLDPQEFSHKYHMTISPVDGLLYVSDAINLKVIRVKHMARSDHLKDNFEYVVGTGEQCYPGDADNCGDGKLAKYAKLSYPKGLAIDRDNILYIADGAFVRYVDTLNKIHTLIGSNKFPELWSPFPCSGALPVDKVKLQWPTELSINPLDNSLHILDNNLVFKLTHNNQVSFDNDDDDINE</sequence>
<dbReference type="STRING" id="6412.T1G4K8"/>
<evidence type="ECO:0000256" key="3">
    <source>
        <dbReference type="ARBA" id="ARBA00023157"/>
    </source>
</evidence>
<dbReference type="EMBL" id="AMQM01005093">
    <property type="status" value="NOT_ANNOTATED_CDS"/>
    <property type="molecule type" value="Genomic_DNA"/>
</dbReference>
<evidence type="ECO:0000256" key="1">
    <source>
        <dbReference type="ARBA" id="ARBA00022536"/>
    </source>
</evidence>
<dbReference type="InterPro" id="IPR051216">
    <property type="entry name" value="Teneurin"/>
</dbReference>
<evidence type="ECO:0000313" key="6">
    <source>
        <dbReference type="EMBL" id="ESO01395.1"/>
    </source>
</evidence>
<evidence type="ECO:0000313" key="8">
    <source>
        <dbReference type="Proteomes" id="UP000015101"/>
    </source>
</evidence>
<reference evidence="7" key="3">
    <citation type="submission" date="2015-06" db="UniProtKB">
        <authorList>
            <consortium name="EnsemblMetazoa"/>
        </authorList>
    </citation>
    <scope>IDENTIFICATION</scope>
</reference>
<dbReference type="GeneID" id="20216006"/>
<dbReference type="InterPro" id="IPR056822">
    <property type="entry name" value="TEN_NHL"/>
</dbReference>
<dbReference type="SUPFAM" id="SSF101898">
    <property type="entry name" value="NHL repeat"/>
    <property type="match status" value="1"/>
</dbReference>
<keyword evidence="1" id="KW-0245">EGF-like domain</keyword>
<dbReference type="eggNOG" id="KOG4659">
    <property type="taxonomic scope" value="Eukaryota"/>
</dbReference>
<reference evidence="6 8" key="2">
    <citation type="journal article" date="2013" name="Nature">
        <title>Insights into bilaterian evolution from three spiralian genomes.</title>
        <authorList>
            <person name="Simakov O."/>
            <person name="Marletaz F."/>
            <person name="Cho S.J."/>
            <person name="Edsinger-Gonzales E."/>
            <person name="Havlak P."/>
            <person name="Hellsten U."/>
            <person name="Kuo D.H."/>
            <person name="Larsson T."/>
            <person name="Lv J."/>
            <person name="Arendt D."/>
            <person name="Savage R."/>
            <person name="Osoegawa K."/>
            <person name="de Jong P."/>
            <person name="Grimwood J."/>
            <person name="Chapman J.A."/>
            <person name="Shapiro H."/>
            <person name="Aerts A."/>
            <person name="Otillar R.P."/>
            <person name="Terry A.Y."/>
            <person name="Boore J.L."/>
            <person name="Grigoriev I.V."/>
            <person name="Lindberg D.R."/>
            <person name="Seaver E.C."/>
            <person name="Weisblat D.A."/>
            <person name="Putnam N.H."/>
            <person name="Rokhsar D.S."/>
        </authorList>
    </citation>
    <scope>NUCLEOTIDE SEQUENCE</scope>
</reference>
<evidence type="ECO:0000259" key="4">
    <source>
        <dbReference type="Pfam" id="PF24329"/>
    </source>
</evidence>
<reference evidence="8" key="1">
    <citation type="submission" date="2012-12" db="EMBL/GenBank/DDBJ databases">
        <authorList>
            <person name="Hellsten U."/>
            <person name="Grimwood J."/>
            <person name="Chapman J.A."/>
            <person name="Shapiro H."/>
            <person name="Aerts A."/>
            <person name="Otillar R.P."/>
            <person name="Terry A.Y."/>
            <person name="Boore J.L."/>
            <person name="Simakov O."/>
            <person name="Marletaz F."/>
            <person name="Cho S.-J."/>
            <person name="Edsinger-Gonzales E."/>
            <person name="Havlak P."/>
            <person name="Kuo D.-H."/>
            <person name="Larsson T."/>
            <person name="Lv J."/>
            <person name="Arendt D."/>
            <person name="Savage R."/>
            <person name="Osoegawa K."/>
            <person name="de Jong P."/>
            <person name="Lindberg D.R."/>
            <person name="Seaver E.C."/>
            <person name="Weisblat D.A."/>
            <person name="Putnam N.H."/>
            <person name="Grigoriev I.V."/>
            <person name="Rokhsar D.S."/>
        </authorList>
    </citation>
    <scope>NUCLEOTIDE SEQUENCE</scope>
</reference>
<dbReference type="HOGENOM" id="CLU_738850_0_0_1"/>
<name>T1G4K8_HELRO</name>